<organism evidence="2 3">
    <name type="scientific">Branchiostoma lanceolatum</name>
    <name type="common">Common lancelet</name>
    <name type="synonym">Amphioxus lanceolatum</name>
    <dbReference type="NCBI Taxonomy" id="7740"/>
    <lineage>
        <taxon>Eukaryota</taxon>
        <taxon>Metazoa</taxon>
        <taxon>Chordata</taxon>
        <taxon>Cephalochordata</taxon>
        <taxon>Leptocardii</taxon>
        <taxon>Amphioxiformes</taxon>
        <taxon>Branchiostomatidae</taxon>
        <taxon>Branchiostoma</taxon>
    </lineage>
</organism>
<evidence type="ECO:0000313" key="3">
    <source>
        <dbReference type="Proteomes" id="UP000838412"/>
    </source>
</evidence>
<proteinExistence type="predicted"/>
<evidence type="ECO:0000313" key="2">
    <source>
        <dbReference type="EMBL" id="CAH1254305.1"/>
    </source>
</evidence>
<dbReference type="AlphaFoldDB" id="A0A8K0EIA3"/>
<dbReference type="Proteomes" id="UP000838412">
    <property type="component" value="Chromosome 2"/>
</dbReference>
<evidence type="ECO:0000256" key="1">
    <source>
        <dbReference type="SAM" id="MobiDB-lite"/>
    </source>
</evidence>
<protein>
    <submittedName>
        <fullName evidence="2">Hypp1340 protein</fullName>
    </submittedName>
</protein>
<keyword evidence="3" id="KW-1185">Reference proteome</keyword>
<feature type="region of interest" description="Disordered" evidence="1">
    <location>
        <begin position="54"/>
        <end position="76"/>
    </location>
</feature>
<sequence length="105" mass="11098">MLSDRPHVHPSGGMSATWVRPTHCDCVGPDSDHVSPRCADHAYGSAPLCLRPGVPPRLLPGQNTGRGQSGPWPEARADMKKINHTSTLAYGEADSGCVTDSALLL</sequence>
<dbReference type="OrthoDB" id="10180326at2759"/>
<name>A0A8K0EIA3_BRALA</name>
<accession>A0A8K0EIA3</accession>
<gene>
    <name evidence="2" type="primary">Hypp1340</name>
    <name evidence="2" type="ORF">BLAG_LOCUS13773</name>
</gene>
<reference evidence="2" key="1">
    <citation type="submission" date="2022-01" db="EMBL/GenBank/DDBJ databases">
        <authorList>
            <person name="Braso-Vives M."/>
        </authorList>
    </citation>
    <scope>NUCLEOTIDE SEQUENCE</scope>
</reference>
<dbReference type="EMBL" id="OV696687">
    <property type="protein sequence ID" value="CAH1254305.1"/>
    <property type="molecule type" value="Genomic_DNA"/>
</dbReference>